<proteinExistence type="predicted"/>
<comment type="caution">
    <text evidence="1">The sequence shown here is derived from an EMBL/GenBank/DDBJ whole genome shotgun (WGS) entry which is preliminary data.</text>
</comment>
<organism evidence="1 2">
    <name type="scientific">Colocasia esculenta</name>
    <name type="common">Wild taro</name>
    <name type="synonym">Arum esculentum</name>
    <dbReference type="NCBI Taxonomy" id="4460"/>
    <lineage>
        <taxon>Eukaryota</taxon>
        <taxon>Viridiplantae</taxon>
        <taxon>Streptophyta</taxon>
        <taxon>Embryophyta</taxon>
        <taxon>Tracheophyta</taxon>
        <taxon>Spermatophyta</taxon>
        <taxon>Magnoliopsida</taxon>
        <taxon>Liliopsida</taxon>
        <taxon>Araceae</taxon>
        <taxon>Aroideae</taxon>
        <taxon>Colocasieae</taxon>
        <taxon>Colocasia</taxon>
    </lineage>
</organism>
<protein>
    <submittedName>
        <fullName evidence="1">Uncharacterized protein</fullName>
    </submittedName>
</protein>
<dbReference type="OrthoDB" id="1889663at2759"/>
<dbReference type="AlphaFoldDB" id="A0A843THP8"/>
<dbReference type="Proteomes" id="UP000652761">
    <property type="component" value="Unassembled WGS sequence"/>
</dbReference>
<accession>A0A843THP8</accession>
<evidence type="ECO:0000313" key="1">
    <source>
        <dbReference type="EMBL" id="MQL71318.1"/>
    </source>
</evidence>
<keyword evidence="2" id="KW-1185">Reference proteome</keyword>
<evidence type="ECO:0000313" key="2">
    <source>
        <dbReference type="Proteomes" id="UP000652761"/>
    </source>
</evidence>
<dbReference type="PANTHER" id="PTHR36038">
    <property type="entry name" value="OS06G0102750 PROTEIN"/>
    <property type="match status" value="1"/>
</dbReference>
<dbReference type="EMBL" id="NMUH01000094">
    <property type="protein sequence ID" value="MQL71318.1"/>
    <property type="molecule type" value="Genomic_DNA"/>
</dbReference>
<sequence length="322" mass="35614">MGPRQLTGNARAVVGHHGSRWSDLATTDIMRFLETYKGNQWLFRGSHSHHHTSRAATSLGSRRRILSDEDEAKVNDLILFTRGGACPSSHEDFGYDDQEEGEEQNEKTIAILLTREDSKTWLFSTLHLKRLKSLYASRRFRHSPPETYVEQGMGQGVEAALVGCKVLPICDAAWGASKRSDCSDGASEEKEVQKGERRKAFSRVKELVRWAAAAKHHKGQKGWKVSYFRSRGNLKSAHDGLSSRSSKISFRWEVGSCSTTSSVCSALSVASSCRKQPSSAAADPRVPDCHGTETVVDPSAAAECRRAAQWITTDSDFVVLEL</sequence>
<gene>
    <name evidence="1" type="ORF">Taro_003637</name>
</gene>
<name>A0A843THP8_COLES</name>
<reference evidence="1" key="1">
    <citation type="submission" date="2017-07" db="EMBL/GenBank/DDBJ databases">
        <title>Taro Niue Genome Assembly and Annotation.</title>
        <authorList>
            <person name="Atibalentja N."/>
            <person name="Keating K."/>
            <person name="Fields C.J."/>
        </authorList>
    </citation>
    <scope>NUCLEOTIDE SEQUENCE</scope>
    <source>
        <strain evidence="1">Niue_2</strain>
        <tissue evidence="1">Leaf</tissue>
    </source>
</reference>
<dbReference type="PANTHER" id="PTHR36038:SF3">
    <property type="entry name" value="OVATE FAMILY PROTEIN"/>
    <property type="match status" value="1"/>
</dbReference>